<feature type="compositionally biased region" description="Basic and acidic residues" evidence="1">
    <location>
        <begin position="171"/>
        <end position="180"/>
    </location>
</feature>
<feature type="compositionally biased region" description="Basic and acidic residues" evidence="1">
    <location>
        <begin position="142"/>
        <end position="156"/>
    </location>
</feature>
<dbReference type="AlphaFoldDB" id="A0A376C1L2"/>
<dbReference type="InterPro" id="IPR050149">
    <property type="entry name" value="Collagen_superfamily"/>
</dbReference>
<proteinExistence type="predicted"/>
<feature type="compositionally biased region" description="Basic and acidic residues" evidence="1">
    <location>
        <begin position="193"/>
        <end position="207"/>
    </location>
</feature>
<dbReference type="PANTHER" id="PTHR24023:SF1096">
    <property type="entry name" value="COLLAGEN ALPHA-1(I) CHAIN-LIKE"/>
    <property type="match status" value="1"/>
</dbReference>
<dbReference type="PANTHER" id="PTHR24023">
    <property type="entry name" value="COLLAGEN ALPHA"/>
    <property type="match status" value="1"/>
</dbReference>
<dbReference type="GO" id="GO:0030198">
    <property type="term" value="P:extracellular matrix organization"/>
    <property type="evidence" value="ECO:0007669"/>
    <property type="project" value="TreeGrafter"/>
</dbReference>
<keyword evidence="2" id="KW-0176">Collagen</keyword>
<dbReference type="GO" id="GO:0031012">
    <property type="term" value="C:extracellular matrix"/>
    <property type="evidence" value="ECO:0007669"/>
    <property type="project" value="TreeGrafter"/>
</dbReference>
<feature type="compositionally biased region" description="Low complexity" evidence="1">
    <location>
        <begin position="181"/>
        <end position="192"/>
    </location>
</feature>
<gene>
    <name evidence="2" type="ORF">NCTC11661_00806</name>
</gene>
<feature type="region of interest" description="Disordered" evidence="1">
    <location>
        <begin position="171"/>
        <end position="227"/>
    </location>
</feature>
<organism evidence="2 3">
    <name type="scientific">Bergeyella zoohelcum</name>
    <dbReference type="NCBI Taxonomy" id="1015"/>
    <lineage>
        <taxon>Bacteria</taxon>
        <taxon>Pseudomonadati</taxon>
        <taxon>Bacteroidota</taxon>
        <taxon>Flavobacteriia</taxon>
        <taxon>Flavobacteriales</taxon>
        <taxon>Weeksellaceae</taxon>
        <taxon>Bergeyella</taxon>
    </lineage>
</organism>
<evidence type="ECO:0000256" key="1">
    <source>
        <dbReference type="SAM" id="MobiDB-lite"/>
    </source>
</evidence>
<evidence type="ECO:0000313" key="2">
    <source>
        <dbReference type="EMBL" id="SSZ47140.1"/>
    </source>
</evidence>
<dbReference type="Gene3D" id="1.20.5.320">
    <property type="entry name" value="6-Phosphogluconate Dehydrogenase, domain 3"/>
    <property type="match status" value="3"/>
</dbReference>
<dbReference type="GO" id="GO:0030020">
    <property type="term" value="F:extracellular matrix structural constituent conferring tensile strength"/>
    <property type="evidence" value="ECO:0007669"/>
    <property type="project" value="TreeGrafter"/>
</dbReference>
<dbReference type="EMBL" id="UFTJ01000001">
    <property type="protein sequence ID" value="SSZ47140.1"/>
    <property type="molecule type" value="Genomic_DNA"/>
</dbReference>
<feature type="region of interest" description="Disordered" evidence="1">
    <location>
        <begin position="130"/>
        <end position="156"/>
    </location>
</feature>
<accession>A0A376C1L2</accession>
<evidence type="ECO:0000313" key="3">
    <source>
        <dbReference type="Proteomes" id="UP000255515"/>
    </source>
</evidence>
<name>A0A376C1L2_9FLAO</name>
<dbReference type="Proteomes" id="UP000255515">
    <property type="component" value="Unassembled WGS sequence"/>
</dbReference>
<sequence length="661" mass="74120">MNCSRPKLDLCVLNQETFKSPVFSFPVEIVDDEFHYYISQNFHMPKKEFATEKTDERTLKIAPFDLPIGEYNHELIWVRNGVRMIIFQGKIKVSEHSQGCGRNNNENLSIKIEEQVINISYDEIFVRTEQGPKGEQGIQGERGAKGEKGDRGEPFRYEDFTEEQLLFLKGEKGDRGERGIQGEQGLQGLQGERGAKGDKGEPFRYEDFTPEQLQGLKGAKGDKGERGLQGEQGIQGVQGLKGEKGDTPDLLWDNIQNKPNFSEIFAGAGKNISNADLTTTATRTFTQAHNYTHDTAGFYYYLKRLPNKSTDVTFDKMLVEDGNGQVGLSDGKTVFKNLPNLLTDSEKTAWRTAMNGGWTTYSMIVLFINPMVVKNKDEMQFVSILGTNLNFNPRNFKIEIVTADSDSSNVTVIKRIPNNKVQLFNHHSLGFWINTIQDNIPEGEYKLRLTNGVAQLVTAVTFKVVAPDGVAPLDFTMSQGVLLASGTSNIQQVNSAVDVLLSSDENIKPLEDIQGKNIVAQVATDAVLKGNENWSFKVTIRNDEVPNKGLTESYFGLSSSDSVDNIIQSLDFEFYYSKLGWSQPNTIMGQKLSLRNAEDAMIIFTKYQNRLNIAIVSADERYTATTSVSINTDKDYRFVFGRNNGSTRRTSSYLITEAYKF</sequence>
<reference evidence="2 3" key="1">
    <citation type="submission" date="2018-06" db="EMBL/GenBank/DDBJ databases">
        <authorList>
            <consortium name="Pathogen Informatics"/>
            <person name="Doyle S."/>
        </authorList>
    </citation>
    <scope>NUCLEOTIDE SEQUENCE [LARGE SCALE GENOMIC DNA]</scope>
    <source>
        <strain evidence="2 3">NCTC11661</strain>
    </source>
</reference>
<dbReference type="GO" id="GO:0005615">
    <property type="term" value="C:extracellular space"/>
    <property type="evidence" value="ECO:0007669"/>
    <property type="project" value="TreeGrafter"/>
</dbReference>
<protein>
    <submittedName>
        <fullName evidence="2">Collagen triple helix repeat (20 copies)</fullName>
    </submittedName>
</protein>